<evidence type="ECO:0000259" key="8">
    <source>
        <dbReference type="PROSITE" id="PS51110"/>
    </source>
</evidence>
<name>A0A6M2CIK3_RHIMP</name>
<dbReference type="PANTHER" id="PTHR11480">
    <property type="entry name" value="SAPOSIN-RELATED"/>
    <property type="match status" value="1"/>
</dbReference>
<feature type="domain" description="Saposin B-type" evidence="7">
    <location>
        <begin position="115"/>
        <end position="197"/>
    </location>
</feature>
<dbReference type="GO" id="GO:0016020">
    <property type="term" value="C:membrane"/>
    <property type="evidence" value="ECO:0007669"/>
    <property type="project" value="GOC"/>
</dbReference>
<feature type="domain" description="Saposin B-type" evidence="7">
    <location>
        <begin position="1062"/>
        <end position="1143"/>
    </location>
</feature>
<dbReference type="InterPro" id="IPR011001">
    <property type="entry name" value="Saposin-like"/>
</dbReference>
<evidence type="ECO:0000256" key="6">
    <source>
        <dbReference type="ARBA" id="ARBA00023180"/>
    </source>
</evidence>
<keyword evidence="3" id="KW-0732">Signal</keyword>
<feature type="domain" description="Saposin B-type" evidence="7">
    <location>
        <begin position="865"/>
        <end position="947"/>
    </location>
</feature>
<comment type="subcellular location">
    <subcellularLocation>
        <location evidence="1">Secreted</location>
    </subcellularLocation>
</comment>
<dbReference type="Pfam" id="PF03489">
    <property type="entry name" value="SapB_2"/>
    <property type="match status" value="10"/>
</dbReference>
<evidence type="ECO:0000259" key="7">
    <source>
        <dbReference type="PROSITE" id="PS50015"/>
    </source>
</evidence>
<evidence type="ECO:0000256" key="4">
    <source>
        <dbReference type="ARBA" id="ARBA00022737"/>
    </source>
</evidence>
<accession>A0A6M2CIK3</accession>
<keyword evidence="2" id="KW-0964">Secreted</keyword>
<dbReference type="InterPro" id="IPR007856">
    <property type="entry name" value="SapB_1"/>
</dbReference>
<dbReference type="GO" id="GO:0005764">
    <property type="term" value="C:lysosome"/>
    <property type="evidence" value="ECO:0007669"/>
    <property type="project" value="InterPro"/>
</dbReference>
<dbReference type="Pfam" id="PF02199">
    <property type="entry name" value="SapA"/>
    <property type="match status" value="1"/>
</dbReference>
<feature type="domain" description="Saposin A-type" evidence="8">
    <location>
        <begin position="1419"/>
        <end position="1456"/>
    </location>
</feature>
<feature type="domain" description="Saposin B-type" evidence="7">
    <location>
        <begin position="769"/>
        <end position="850"/>
    </location>
</feature>
<dbReference type="InterPro" id="IPR008373">
    <property type="entry name" value="Saposin"/>
</dbReference>
<proteinExistence type="predicted"/>
<dbReference type="PANTHER" id="PTHR11480:SF3">
    <property type="entry name" value="BCDNA.GH08312"/>
    <property type="match status" value="1"/>
</dbReference>
<evidence type="ECO:0000256" key="5">
    <source>
        <dbReference type="ARBA" id="ARBA00023157"/>
    </source>
</evidence>
<dbReference type="VEuPathDB" id="VectorBase:LOC119167140"/>
<evidence type="ECO:0000256" key="1">
    <source>
        <dbReference type="ARBA" id="ARBA00004613"/>
    </source>
</evidence>
<dbReference type="Gene3D" id="1.10.225.10">
    <property type="entry name" value="Saposin-like"/>
    <property type="match status" value="13"/>
</dbReference>
<dbReference type="SMART" id="SM00741">
    <property type="entry name" value="SapB"/>
    <property type="match status" value="13"/>
</dbReference>
<feature type="domain" description="Saposin B-type" evidence="7">
    <location>
        <begin position="327"/>
        <end position="407"/>
    </location>
</feature>
<dbReference type="PROSITE" id="PS51110">
    <property type="entry name" value="SAP_A"/>
    <property type="match status" value="1"/>
</dbReference>
<dbReference type="SUPFAM" id="SSF47862">
    <property type="entry name" value="Saposin"/>
    <property type="match status" value="13"/>
</dbReference>
<dbReference type="GO" id="GO:0005576">
    <property type="term" value="C:extracellular region"/>
    <property type="evidence" value="ECO:0007669"/>
    <property type="project" value="UniProtKB-SubCell"/>
</dbReference>
<feature type="domain" description="Saposin B-type" evidence="7">
    <location>
        <begin position="234"/>
        <end position="313"/>
    </location>
</feature>
<feature type="domain" description="Saposin B-type" evidence="7">
    <location>
        <begin position="1330"/>
        <end position="1411"/>
    </location>
</feature>
<keyword evidence="4" id="KW-0677">Repeat</keyword>
<evidence type="ECO:0000256" key="2">
    <source>
        <dbReference type="ARBA" id="ARBA00022525"/>
    </source>
</evidence>
<dbReference type="PRINTS" id="PR01797">
    <property type="entry name" value="SAPOSIN"/>
</dbReference>
<feature type="domain" description="Saposin B-type" evidence="7">
    <location>
        <begin position="1156"/>
        <end position="1237"/>
    </location>
</feature>
<keyword evidence="5" id="KW-1015">Disulfide bond</keyword>
<sequence length="1456" mass="162274">MTAGATSFARNLRITSAFLSTKLRQWALFSLCERLCSSVLRAEAGTRLCCKMFARVLFAASIICLSTAVPIAKPTDKVCQTLSTSCQDLWVASSCKTVKPCIEMIWERLEVPMDKSSVCNICKEMVKEARDQLLSNETQEELREVLEGSCALIPIGFISEMCKEMVDSFIPDLIDILVSRMDPDQVCTIAGLCNPDFVTRKLQNLLQHKVFLASVQSRVFLPLTKVASTSITKKEATCTQCKTAMKHARELFQKLPLEGVRSAVLKVCHKRLGTANPECSTLVNVFLPSFFKYLQSLNPEEFCAYVDRCKSVNPPKLSIPSLPKANDDLTCDFCKQLVEHVRQMFAANATQEEFKQALLNFCEELGAAAEECQSLVDKYYDTVYTYFLDALDPDVFCHTIGLCSNSGMKSEEKALNKLFIKAMQGALQQKGHLKNLKAAKKLKSYLEPQHSVPLIKVYPALPKKYFDNNQSDIAFPMVKTFPAQQNSRVEDIYTCSICKAFITLLEQVIPLNATVDDVKFVLDQICELFPTETERNCRSFVDKNAEVILKFLANDVAPAVICHEITLCSSLPPRNTGAASDSPDCDYCKLTVEFFYDELKKKETEEEIKLIVEKVCQLFPSSSRDKCISTINTYVDMVISLVLQEFTPEQICQQLGFCAPTIPAIESTPVILPKKVSDDTCDLCMVLAKFVYDKVKDERTEEKVKEALDQACSLLPSSLEQKCVEMINNYYDMLVSLLVQELEPDEVCKELGLCPSTKKASSVSSKKPTDGECDICKILVKFVYNQLQDNKTEEEVKNLLDKVCSLLPDSLEKTCTDTVNTYYDELVELIVKGFTPEQVCQELGLCPSAKKAGVPPVASVSSKKATNLCDVCKVVVTFINDELLQKNKTVDDVKKLLGRVCIVVPDPMKQACAAAVNNYCDLIVHFIVMGLTPEAICEEFALCTSAKKPGMPPVESFPSHKATDDVCDICKVVVKFVYDELQDNKTEEEVKKLLDSVCTLLPESLKQTCMDTVNTYYDQLVQLIVQGFTPEEVCEQLSLCTSVLAKKAGMPPVSSVPSKKATDDVCDICKVVVKFVYDELQDNKTEEEVKKLLDKVCSVLPESLKQTCTDTVNTYYDQLVQLIVQGFTPEEVCEQLSLCTSASKEPVATRPAKIANDEECTYCTTIVQYVYDALQDEKTEEEIKEALDEVCTLFHGDRRQQCVNMVNTYFEIIVSLIVQDFTPQQICQTIGLCPSITGRNMECTFCQYALHFIQNELVENSTEARVEAILDKLCSKLPNDMAKECMAFVEEYGPAVMVLLAQEIDPSIVCVAIKVCPKDGLLKQSDVKLKLNECATCKAATSYVEEILKDTKNDQEVAKQLANACDHAPKALQSQCKALIKTYGPALLRTIAQVGSGEEACKKLDICSDDAAPHKHRQLKLGSNPCTRGPAHWCHSKENAAACKATPFCEKKVWKQ</sequence>
<organism evidence="9">
    <name type="scientific">Rhipicephalus microplus</name>
    <name type="common">Cattle tick</name>
    <name type="synonym">Boophilus microplus</name>
    <dbReference type="NCBI Taxonomy" id="6941"/>
    <lineage>
        <taxon>Eukaryota</taxon>
        <taxon>Metazoa</taxon>
        <taxon>Ecdysozoa</taxon>
        <taxon>Arthropoda</taxon>
        <taxon>Chelicerata</taxon>
        <taxon>Arachnida</taxon>
        <taxon>Acari</taxon>
        <taxon>Parasitiformes</taxon>
        <taxon>Ixodida</taxon>
        <taxon>Ixodoidea</taxon>
        <taxon>Ixodidae</taxon>
        <taxon>Rhipicephalinae</taxon>
        <taxon>Rhipicephalus</taxon>
        <taxon>Boophilus</taxon>
    </lineage>
</organism>
<dbReference type="FunFam" id="1.10.225.10:FF:000002">
    <property type="entry name" value="prosaposin isoform X2"/>
    <property type="match status" value="4"/>
</dbReference>
<dbReference type="InterPro" id="IPR008139">
    <property type="entry name" value="SaposinB_dom"/>
</dbReference>
<dbReference type="OrthoDB" id="69496at2759"/>
<evidence type="ECO:0000256" key="3">
    <source>
        <dbReference type="ARBA" id="ARBA00022729"/>
    </source>
</evidence>
<keyword evidence="6" id="KW-0325">Glycoprotein</keyword>
<feature type="domain" description="Saposin B-type" evidence="7">
    <location>
        <begin position="677"/>
        <end position="758"/>
    </location>
</feature>
<feature type="domain" description="Saposin B-type" evidence="7">
    <location>
        <begin position="581"/>
        <end position="662"/>
    </location>
</feature>
<feature type="domain" description="Saposin B-type" evidence="7">
    <location>
        <begin position="1239"/>
        <end position="1320"/>
    </location>
</feature>
<dbReference type="EMBL" id="GHWJ01000457">
    <property type="protein sequence ID" value="NOV33194.1"/>
    <property type="molecule type" value="Transcribed_RNA"/>
</dbReference>
<dbReference type="InterPro" id="IPR008138">
    <property type="entry name" value="SapB_2"/>
</dbReference>
<protein>
    <submittedName>
        <fullName evidence="9">Putative saposin midgut overexpressed</fullName>
    </submittedName>
</protein>
<dbReference type="InterPro" id="IPR051428">
    <property type="entry name" value="Sphingo_Act-Surfact_Prot"/>
</dbReference>
<feature type="domain" description="Saposin B-type" evidence="7">
    <location>
        <begin position="963"/>
        <end position="1044"/>
    </location>
</feature>
<dbReference type="SMART" id="SM00162">
    <property type="entry name" value="SAPA"/>
    <property type="match status" value="1"/>
</dbReference>
<feature type="domain" description="Saposin B-type" evidence="7">
    <location>
        <begin position="491"/>
        <end position="572"/>
    </location>
</feature>
<dbReference type="Pfam" id="PF05184">
    <property type="entry name" value="SapB_1"/>
    <property type="match status" value="9"/>
</dbReference>
<evidence type="ECO:0000313" key="9">
    <source>
        <dbReference type="EMBL" id="NOV33194.1"/>
    </source>
</evidence>
<dbReference type="PROSITE" id="PS50015">
    <property type="entry name" value="SAP_B"/>
    <property type="match status" value="13"/>
</dbReference>
<dbReference type="GO" id="GO:0006665">
    <property type="term" value="P:sphingolipid metabolic process"/>
    <property type="evidence" value="ECO:0007669"/>
    <property type="project" value="InterPro"/>
</dbReference>
<dbReference type="InterPro" id="IPR003119">
    <property type="entry name" value="SAP_A"/>
</dbReference>
<reference evidence="9" key="1">
    <citation type="submission" date="2019-09" db="EMBL/GenBank/DDBJ databases">
        <title>Organ-specific transcriptomic study of the physiology of the cattle tick, Rhipicephalus microplus.</title>
        <authorList>
            <person name="Tirloni L."/>
            <person name="Braz G."/>
            <person name="Gandara A.C.P."/>
            <person name="Sabadin G.A."/>
            <person name="da Silva R.M."/>
            <person name="Guizzo M.G."/>
            <person name="Machado J.A."/>
            <person name="Costa E.P."/>
            <person name="Gomes H.F."/>
            <person name="Moraes J."/>
            <person name="Mota M.B.S."/>
            <person name="Mesquita R.D."/>
            <person name="Alvarenga P.H."/>
            <person name="Alves F."/>
            <person name="Seixas A."/>
            <person name="da Fonseca R.N."/>
            <person name="Fogaca A."/>
            <person name="Logullo C."/>
            <person name="Tanaka A."/>
            <person name="Daffre S."/>
            <person name="Termignoni C."/>
            <person name="Vaz I.S.Jr."/>
            <person name="Oliveira P.L."/>
            <person name="Ribeiro J.M."/>
        </authorList>
    </citation>
    <scope>NUCLEOTIDE SEQUENCE</scope>
    <source>
        <strain evidence="9">Porto Alegre</strain>
    </source>
</reference>